<evidence type="ECO:0000256" key="4">
    <source>
        <dbReference type="ARBA" id="ARBA00022679"/>
    </source>
</evidence>
<evidence type="ECO:0000256" key="12">
    <source>
        <dbReference type="ARBA" id="ARBA00023136"/>
    </source>
</evidence>
<evidence type="ECO:0000256" key="15">
    <source>
        <dbReference type="ARBA" id="ARBA00023180"/>
    </source>
</evidence>
<feature type="domain" description="Protein kinase" evidence="18">
    <location>
        <begin position="329"/>
        <end position="597"/>
    </location>
</feature>
<dbReference type="PROSITE" id="PS50011">
    <property type="entry name" value="PROTEIN_KINASE_DOM"/>
    <property type="match status" value="1"/>
</dbReference>
<dbReference type="SMART" id="SM00469">
    <property type="entry name" value="WIF"/>
    <property type="match status" value="1"/>
</dbReference>
<dbReference type="GO" id="GO:0007155">
    <property type="term" value="P:cell adhesion"/>
    <property type="evidence" value="ECO:0007669"/>
    <property type="project" value="UniProtKB-KW"/>
</dbReference>
<keyword evidence="8" id="KW-0418">Kinase</keyword>
<evidence type="ECO:0000256" key="17">
    <source>
        <dbReference type="SAM" id="SignalP"/>
    </source>
</evidence>
<reference evidence="20" key="1">
    <citation type="submission" date="2015-11" db="EMBL/GenBank/DDBJ databases">
        <title>De novo transcriptome assembly of four potential Pierce s Disease insect vectors from Arizona vineyards.</title>
        <authorList>
            <person name="Tassone E.E."/>
        </authorList>
    </citation>
    <scope>NUCLEOTIDE SEQUENCE</scope>
</reference>
<dbReference type="EMBL" id="GEBQ01012591">
    <property type="protein sequence ID" value="JAT27386.1"/>
    <property type="molecule type" value="Transcribed_RNA"/>
</dbReference>
<evidence type="ECO:0000256" key="1">
    <source>
        <dbReference type="ARBA" id="ARBA00004162"/>
    </source>
</evidence>
<evidence type="ECO:0000256" key="10">
    <source>
        <dbReference type="ARBA" id="ARBA00022889"/>
    </source>
</evidence>
<dbReference type="SUPFAM" id="SSF56112">
    <property type="entry name" value="Protein kinase-like (PK-like)"/>
    <property type="match status" value="1"/>
</dbReference>
<dbReference type="InterPro" id="IPR008266">
    <property type="entry name" value="Tyr_kinase_AS"/>
</dbReference>
<evidence type="ECO:0000256" key="6">
    <source>
        <dbReference type="ARBA" id="ARBA00022729"/>
    </source>
</evidence>
<dbReference type="InterPro" id="IPR038677">
    <property type="entry name" value="WIF_sf"/>
</dbReference>
<evidence type="ECO:0000313" key="20">
    <source>
        <dbReference type="EMBL" id="JAT27386.1"/>
    </source>
</evidence>
<keyword evidence="14" id="KW-0675">Receptor</keyword>
<dbReference type="GO" id="GO:0043235">
    <property type="term" value="C:receptor complex"/>
    <property type="evidence" value="ECO:0007669"/>
    <property type="project" value="TreeGrafter"/>
</dbReference>
<gene>
    <name evidence="20" type="ORF">g.5567</name>
</gene>
<feature type="signal peptide" evidence="17">
    <location>
        <begin position="1"/>
        <end position="28"/>
    </location>
</feature>
<evidence type="ECO:0000256" key="11">
    <source>
        <dbReference type="ARBA" id="ARBA00022989"/>
    </source>
</evidence>
<proteinExistence type="predicted"/>
<keyword evidence="13" id="KW-0829">Tyrosine-protein kinase</keyword>
<dbReference type="Pfam" id="PF07714">
    <property type="entry name" value="PK_Tyr_Ser-Thr"/>
    <property type="match status" value="1"/>
</dbReference>
<dbReference type="GO" id="GO:0010976">
    <property type="term" value="P:positive regulation of neuron projection development"/>
    <property type="evidence" value="ECO:0007669"/>
    <property type="project" value="TreeGrafter"/>
</dbReference>
<evidence type="ECO:0000256" key="8">
    <source>
        <dbReference type="ARBA" id="ARBA00022777"/>
    </source>
</evidence>
<dbReference type="Gene3D" id="2.60.40.2170">
    <property type="entry name" value="Wnt, WIF domain"/>
    <property type="match status" value="1"/>
</dbReference>
<dbReference type="PANTHER" id="PTHR24416">
    <property type="entry name" value="TYROSINE-PROTEIN KINASE RECEPTOR"/>
    <property type="match status" value="1"/>
</dbReference>
<evidence type="ECO:0000256" key="3">
    <source>
        <dbReference type="ARBA" id="ARBA00022553"/>
    </source>
</evidence>
<dbReference type="Pfam" id="PF02019">
    <property type="entry name" value="WIF"/>
    <property type="match status" value="1"/>
</dbReference>
<dbReference type="Gene3D" id="3.30.200.20">
    <property type="entry name" value="Phosphorylase Kinase, domain 1"/>
    <property type="match status" value="1"/>
</dbReference>
<keyword evidence="5 16" id="KW-0812">Transmembrane</keyword>
<evidence type="ECO:0000256" key="14">
    <source>
        <dbReference type="ARBA" id="ARBA00023170"/>
    </source>
</evidence>
<keyword evidence="12 16" id="KW-0472">Membrane</keyword>
<sequence length="604" mass="67748">MLGVTCSLLMSTLLTFLTLLIAAREVQGRFNMFISQEEVRKLLGLSSELFYVRDGVVNTYAMNFIVPVPANITALHFSWQSLARSPLPYVWVVEYNNRDAMLEPLFNITARGVIPTQVQTFSVALPCTGVRSAEVRVVLQLNVTSYSRIQNDTSLYFRRNKICLRDVPDTEPPPRNDSIRLDHGSLSSTNATFYVAVSCACVMILLVVAVTSLSYVRNNKGRAQDSLHTSYTSGAYAGNPNVFIRLNSGLSGSYATIASCHKPPLTPTPSPYATSYVTTDGSTHHVYCKPASTRASSRVSYYASSPLIQVPQLDPADRVRRLNVLRRTITTKKLLQEGTFGRVYRGSYLPEGDIHPQDVVVKTVSEEASMLQVSMLLSEGTLMYSLIHKNILPVLAANTDPCLPPLLVYPYISQGNLKRFLMQCRSRGGDHYTLVTQDLVEMATQIATAAVYLHSQRLWHRDLATRNCVVDEKLRVKVTDSALSRDLYPSDYHCLGDNENRPVKWLAYESLVHRTFSAPSDVWAFGVLMWELITLAQQPYAEVDPFEMAAYLRDGYRLAQPLNCPDQLFEVMTCCWIAEPEDRPSFSQLLDCLYDFSNALGRYI</sequence>
<evidence type="ECO:0000259" key="19">
    <source>
        <dbReference type="PROSITE" id="PS50814"/>
    </source>
</evidence>
<keyword evidence="9" id="KW-0067">ATP-binding</keyword>
<organism evidence="20">
    <name type="scientific">Graphocephala atropunctata</name>
    <dbReference type="NCBI Taxonomy" id="36148"/>
    <lineage>
        <taxon>Eukaryota</taxon>
        <taxon>Metazoa</taxon>
        <taxon>Ecdysozoa</taxon>
        <taxon>Arthropoda</taxon>
        <taxon>Hexapoda</taxon>
        <taxon>Insecta</taxon>
        <taxon>Pterygota</taxon>
        <taxon>Neoptera</taxon>
        <taxon>Paraneoptera</taxon>
        <taxon>Hemiptera</taxon>
        <taxon>Auchenorrhyncha</taxon>
        <taxon>Membracoidea</taxon>
        <taxon>Cicadellidae</taxon>
        <taxon>Cicadellinae</taxon>
        <taxon>Cicadellini</taxon>
        <taxon>Graphocephala</taxon>
    </lineage>
</organism>
<dbReference type="InterPro" id="IPR011009">
    <property type="entry name" value="Kinase-like_dom_sf"/>
</dbReference>
<accession>A0A1B6LUN1</accession>
<dbReference type="InterPro" id="IPR020635">
    <property type="entry name" value="Tyr_kinase_cat_dom"/>
</dbReference>
<evidence type="ECO:0000256" key="9">
    <source>
        <dbReference type="ARBA" id="ARBA00022840"/>
    </source>
</evidence>
<keyword evidence="15" id="KW-0325">Glycoprotein</keyword>
<evidence type="ECO:0000256" key="2">
    <source>
        <dbReference type="ARBA" id="ARBA00011902"/>
    </source>
</evidence>
<name>A0A1B6LUN1_9HEMI</name>
<keyword evidence="3" id="KW-0597">Phosphoprotein</keyword>
<evidence type="ECO:0000259" key="18">
    <source>
        <dbReference type="PROSITE" id="PS50011"/>
    </source>
</evidence>
<dbReference type="GO" id="GO:0051897">
    <property type="term" value="P:positive regulation of phosphatidylinositol 3-kinase/protein kinase B signal transduction"/>
    <property type="evidence" value="ECO:0007669"/>
    <property type="project" value="TreeGrafter"/>
</dbReference>
<comment type="subcellular location">
    <subcellularLocation>
        <location evidence="1">Cell membrane</location>
        <topology evidence="1">Single-pass membrane protein</topology>
    </subcellularLocation>
</comment>
<evidence type="ECO:0000256" key="5">
    <source>
        <dbReference type="ARBA" id="ARBA00022692"/>
    </source>
</evidence>
<dbReference type="InterPro" id="IPR003306">
    <property type="entry name" value="WIF"/>
</dbReference>
<dbReference type="PANTHER" id="PTHR24416:SF349">
    <property type="entry name" value="TYROSINE-PROTEIN KINASE RYK"/>
    <property type="match status" value="1"/>
</dbReference>
<evidence type="ECO:0000256" key="13">
    <source>
        <dbReference type="ARBA" id="ARBA00023137"/>
    </source>
</evidence>
<dbReference type="GO" id="GO:0005886">
    <property type="term" value="C:plasma membrane"/>
    <property type="evidence" value="ECO:0007669"/>
    <property type="project" value="UniProtKB-SubCell"/>
</dbReference>
<feature type="domain" description="WIF" evidence="19">
    <location>
        <begin position="32"/>
        <end position="163"/>
    </location>
</feature>
<evidence type="ECO:0000256" key="16">
    <source>
        <dbReference type="SAM" id="Phobius"/>
    </source>
</evidence>
<dbReference type="PRINTS" id="PR00109">
    <property type="entry name" value="TYRKINASE"/>
</dbReference>
<keyword evidence="10" id="KW-0130">Cell adhesion</keyword>
<keyword evidence="6 17" id="KW-0732">Signal</keyword>
<dbReference type="GO" id="GO:0007169">
    <property type="term" value="P:cell surface receptor protein tyrosine kinase signaling pathway"/>
    <property type="evidence" value="ECO:0007669"/>
    <property type="project" value="TreeGrafter"/>
</dbReference>
<dbReference type="InterPro" id="IPR050122">
    <property type="entry name" value="RTK"/>
</dbReference>
<dbReference type="FunFam" id="1.10.510.10:FF:000165">
    <property type="entry name" value="Tyrosine-protein kinase RYK"/>
    <property type="match status" value="1"/>
</dbReference>
<protein>
    <recommendedName>
        <fullName evidence="2">receptor protein-tyrosine kinase</fullName>
        <ecNumber evidence="2">2.7.10.1</ecNumber>
    </recommendedName>
</protein>
<dbReference type="EC" id="2.7.10.1" evidence="2"/>
<feature type="chain" id="PRO_5008587785" description="receptor protein-tyrosine kinase" evidence="17">
    <location>
        <begin position="29"/>
        <end position="604"/>
    </location>
</feature>
<dbReference type="GO" id="GO:0005524">
    <property type="term" value="F:ATP binding"/>
    <property type="evidence" value="ECO:0007669"/>
    <property type="project" value="UniProtKB-KW"/>
</dbReference>
<dbReference type="PROSITE" id="PS50814">
    <property type="entry name" value="WIF"/>
    <property type="match status" value="1"/>
</dbReference>
<keyword evidence="4" id="KW-0808">Transferase</keyword>
<dbReference type="GO" id="GO:0004714">
    <property type="term" value="F:transmembrane receptor protein tyrosine kinase activity"/>
    <property type="evidence" value="ECO:0007669"/>
    <property type="project" value="UniProtKB-EC"/>
</dbReference>
<evidence type="ECO:0000256" key="7">
    <source>
        <dbReference type="ARBA" id="ARBA00022741"/>
    </source>
</evidence>
<dbReference type="AlphaFoldDB" id="A0A1B6LUN1"/>
<dbReference type="GO" id="GO:0007409">
    <property type="term" value="P:axonogenesis"/>
    <property type="evidence" value="ECO:0007669"/>
    <property type="project" value="TreeGrafter"/>
</dbReference>
<dbReference type="SMART" id="SM00219">
    <property type="entry name" value="TyrKc"/>
    <property type="match status" value="1"/>
</dbReference>
<dbReference type="InterPro" id="IPR000719">
    <property type="entry name" value="Prot_kinase_dom"/>
</dbReference>
<dbReference type="PROSITE" id="PS00109">
    <property type="entry name" value="PROTEIN_KINASE_TYR"/>
    <property type="match status" value="1"/>
</dbReference>
<feature type="transmembrane region" description="Helical" evidence="16">
    <location>
        <begin position="193"/>
        <end position="216"/>
    </location>
</feature>
<dbReference type="InterPro" id="IPR001245">
    <property type="entry name" value="Ser-Thr/Tyr_kinase_cat_dom"/>
</dbReference>
<keyword evidence="11 16" id="KW-1133">Transmembrane helix</keyword>
<keyword evidence="7" id="KW-0547">Nucleotide-binding</keyword>
<dbReference type="Gene3D" id="1.10.510.10">
    <property type="entry name" value="Transferase(Phosphotransferase) domain 1"/>
    <property type="match status" value="1"/>
</dbReference>